<keyword evidence="8" id="KW-1185">Reference proteome</keyword>
<evidence type="ECO:0000313" key="8">
    <source>
        <dbReference type="Proteomes" id="UP000037460"/>
    </source>
</evidence>
<evidence type="ECO:0000256" key="6">
    <source>
        <dbReference type="ARBA" id="ARBA00035191"/>
    </source>
</evidence>
<gene>
    <name evidence="7" type="ORF">Ctob_000308</name>
</gene>
<dbReference type="PANTHER" id="PTHR13477:SF0">
    <property type="entry name" value="LARGE RIBOSOMAL SUBUNIT PROTEIN ML49"/>
    <property type="match status" value="1"/>
</dbReference>
<dbReference type="InterPro" id="IPR007740">
    <property type="entry name" value="Ribosomal_mL49"/>
</dbReference>
<protein>
    <recommendedName>
        <fullName evidence="6">Large ribosomal subunit protein mL49</fullName>
    </recommendedName>
</protein>
<accession>A0A0M0J7E3</accession>
<dbReference type="Proteomes" id="UP000037460">
    <property type="component" value="Unassembled WGS sequence"/>
</dbReference>
<dbReference type="OrthoDB" id="19439at2759"/>
<evidence type="ECO:0000256" key="2">
    <source>
        <dbReference type="ARBA" id="ARBA00005677"/>
    </source>
</evidence>
<dbReference type="Pfam" id="PF05046">
    <property type="entry name" value="Img2"/>
    <property type="match status" value="1"/>
</dbReference>
<comment type="subcellular location">
    <subcellularLocation>
        <location evidence="1">Mitochondrion</location>
    </subcellularLocation>
</comment>
<evidence type="ECO:0000256" key="5">
    <source>
        <dbReference type="ARBA" id="ARBA00023274"/>
    </source>
</evidence>
<keyword evidence="3 7" id="KW-0689">Ribosomal protein</keyword>
<dbReference type="PANTHER" id="PTHR13477">
    <property type="entry name" value="MITOCHONDRIAL 39S RIBOSOMAL PROTEIN L49"/>
    <property type="match status" value="1"/>
</dbReference>
<reference evidence="8" key="1">
    <citation type="journal article" date="2015" name="PLoS Genet.">
        <title>Genome Sequence and Transcriptome Analyses of Chrysochromulina tobin: Metabolic Tools for Enhanced Algal Fitness in the Prominent Order Prymnesiales (Haptophyceae).</title>
        <authorList>
            <person name="Hovde B.T."/>
            <person name="Deodato C.R."/>
            <person name="Hunsperger H.M."/>
            <person name="Ryken S.A."/>
            <person name="Yost W."/>
            <person name="Jha R.K."/>
            <person name="Patterson J."/>
            <person name="Monnat R.J. Jr."/>
            <person name="Barlow S.B."/>
            <person name="Starkenburg S.R."/>
            <person name="Cattolico R.A."/>
        </authorList>
    </citation>
    <scope>NUCLEOTIDE SEQUENCE</scope>
    <source>
        <strain evidence="8">CCMP291</strain>
    </source>
</reference>
<evidence type="ECO:0000256" key="4">
    <source>
        <dbReference type="ARBA" id="ARBA00023128"/>
    </source>
</evidence>
<evidence type="ECO:0000256" key="3">
    <source>
        <dbReference type="ARBA" id="ARBA00022980"/>
    </source>
</evidence>
<comment type="caution">
    <text evidence="7">The sequence shown here is derived from an EMBL/GenBank/DDBJ whole genome shotgun (WGS) entry which is preliminary data.</text>
</comment>
<name>A0A0M0J7E3_9EUKA</name>
<comment type="similarity">
    <text evidence="2">Belongs to the mitochondrion-specific ribosomal protein mL49 family.</text>
</comment>
<keyword evidence="4" id="KW-0496">Mitochondrion</keyword>
<sequence>MLSRLFSTQRALFARAPLSLLHFERAASGRSTAVTLRDALRLGTITEGPPTGTKLDFHVHRSRLGNLPVYTDFRTGGSRKVTIVRKFAGNAATLGKELERLCASPVTLFHGRVEVKGIHDKTIREWLLSLGF</sequence>
<organism evidence="7 8">
    <name type="scientific">Chrysochromulina tobinii</name>
    <dbReference type="NCBI Taxonomy" id="1460289"/>
    <lineage>
        <taxon>Eukaryota</taxon>
        <taxon>Haptista</taxon>
        <taxon>Haptophyta</taxon>
        <taxon>Prymnesiophyceae</taxon>
        <taxon>Prymnesiales</taxon>
        <taxon>Chrysochromulinaceae</taxon>
        <taxon>Chrysochromulina</taxon>
    </lineage>
</organism>
<dbReference type="GO" id="GO:0006412">
    <property type="term" value="P:translation"/>
    <property type="evidence" value="ECO:0007669"/>
    <property type="project" value="InterPro"/>
</dbReference>
<evidence type="ECO:0000256" key="1">
    <source>
        <dbReference type="ARBA" id="ARBA00004173"/>
    </source>
</evidence>
<dbReference type="GO" id="GO:0003735">
    <property type="term" value="F:structural constituent of ribosome"/>
    <property type="evidence" value="ECO:0007669"/>
    <property type="project" value="InterPro"/>
</dbReference>
<dbReference type="GO" id="GO:0005762">
    <property type="term" value="C:mitochondrial large ribosomal subunit"/>
    <property type="evidence" value="ECO:0007669"/>
    <property type="project" value="TreeGrafter"/>
</dbReference>
<proteinExistence type="inferred from homology"/>
<keyword evidence="5" id="KW-0687">Ribonucleoprotein</keyword>
<dbReference type="AlphaFoldDB" id="A0A0M0J7E3"/>
<dbReference type="EMBL" id="JWZX01003273">
    <property type="protein sequence ID" value="KOO22496.1"/>
    <property type="molecule type" value="Genomic_DNA"/>
</dbReference>
<evidence type="ECO:0000313" key="7">
    <source>
        <dbReference type="EMBL" id="KOO22496.1"/>
    </source>
</evidence>
<dbReference type="Gene3D" id="3.30.780.10">
    <property type="entry name" value="SUI1-like domain"/>
    <property type="match status" value="1"/>
</dbReference>